<dbReference type="InterPro" id="IPR001640">
    <property type="entry name" value="Lgt"/>
</dbReference>
<feature type="transmembrane region" description="Helical" evidence="7">
    <location>
        <begin position="61"/>
        <end position="84"/>
    </location>
</feature>
<dbReference type="Proteomes" id="UP000183995">
    <property type="component" value="Unassembled WGS sequence"/>
</dbReference>
<proteinExistence type="inferred from homology"/>
<dbReference type="GO" id="GO:0005886">
    <property type="term" value="C:plasma membrane"/>
    <property type="evidence" value="ECO:0007669"/>
    <property type="project" value="UniProtKB-SubCell"/>
</dbReference>
<evidence type="ECO:0000256" key="5">
    <source>
        <dbReference type="ARBA" id="ARBA00022989"/>
    </source>
</evidence>
<feature type="transmembrane region" description="Helical" evidence="7">
    <location>
        <begin position="130"/>
        <end position="148"/>
    </location>
</feature>
<feature type="transmembrane region" description="Helical" evidence="7">
    <location>
        <begin position="213"/>
        <end position="230"/>
    </location>
</feature>
<dbReference type="UniPathway" id="UPA00664"/>
<dbReference type="PANTHER" id="PTHR30589">
    <property type="entry name" value="PROLIPOPROTEIN DIACYLGLYCERYL TRANSFERASE"/>
    <property type="match status" value="1"/>
</dbReference>
<keyword evidence="6 7" id="KW-0472">Membrane</keyword>
<comment type="catalytic activity">
    <reaction evidence="7">
        <text>L-cysteinyl-[prolipoprotein] + a 1,2-diacyl-sn-glycero-3-phospho-(1'-sn-glycerol) = an S-1,2-diacyl-sn-glyceryl-L-cysteinyl-[prolipoprotein] + sn-glycerol 1-phosphate + H(+)</text>
        <dbReference type="Rhea" id="RHEA:56712"/>
        <dbReference type="Rhea" id="RHEA-COMP:14679"/>
        <dbReference type="Rhea" id="RHEA-COMP:14680"/>
        <dbReference type="ChEBI" id="CHEBI:15378"/>
        <dbReference type="ChEBI" id="CHEBI:29950"/>
        <dbReference type="ChEBI" id="CHEBI:57685"/>
        <dbReference type="ChEBI" id="CHEBI:64716"/>
        <dbReference type="ChEBI" id="CHEBI:140658"/>
        <dbReference type="EC" id="2.5.1.145"/>
    </reaction>
</comment>
<keyword evidence="2 7" id="KW-1003">Cell membrane</keyword>
<reference evidence="9 10" key="1">
    <citation type="submission" date="2016-11" db="EMBL/GenBank/DDBJ databases">
        <authorList>
            <person name="Jaros S."/>
            <person name="Januszkiewicz K."/>
            <person name="Wedrychowicz H."/>
        </authorList>
    </citation>
    <scope>NUCLEOTIDE SEQUENCE [LARGE SCALE GENOMIC DNA]</scope>
    <source>
        <strain evidence="9 10">DSM 10068</strain>
    </source>
</reference>
<name>A0A1M5TDK0_9FIRM</name>
<dbReference type="EMBL" id="FQXV01000001">
    <property type="protein sequence ID" value="SHH48857.1"/>
    <property type="molecule type" value="Genomic_DNA"/>
</dbReference>
<dbReference type="HAMAP" id="MF_01147">
    <property type="entry name" value="Lgt"/>
    <property type="match status" value="1"/>
</dbReference>
<evidence type="ECO:0000256" key="8">
    <source>
        <dbReference type="SAM" id="MobiDB-lite"/>
    </source>
</evidence>
<evidence type="ECO:0000313" key="10">
    <source>
        <dbReference type="Proteomes" id="UP000183995"/>
    </source>
</evidence>
<comment type="similarity">
    <text evidence="1 7">Belongs to the Lgt family.</text>
</comment>
<feature type="transmembrane region" description="Helical" evidence="7">
    <location>
        <begin position="30"/>
        <end position="49"/>
    </location>
</feature>
<feature type="region of interest" description="Disordered" evidence="8">
    <location>
        <begin position="278"/>
        <end position="302"/>
    </location>
</feature>
<dbReference type="GO" id="GO:0042158">
    <property type="term" value="P:lipoprotein biosynthetic process"/>
    <property type="evidence" value="ECO:0007669"/>
    <property type="project" value="UniProtKB-UniRule"/>
</dbReference>
<dbReference type="GO" id="GO:0008961">
    <property type="term" value="F:phosphatidylglycerol-prolipoprotein diacylglyceryl transferase activity"/>
    <property type="evidence" value="ECO:0007669"/>
    <property type="project" value="UniProtKB-UniRule"/>
</dbReference>
<evidence type="ECO:0000256" key="7">
    <source>
        <dbReference type="HAMAP-Rule" id="MF_01147"/>
    </source>
</evidence>
<keyword evidence="4 7" id="KW-0812">Transmembrane</keyword>
<feature type="transmembrane region" description="Helical" evidence="7">
    <location>
        <begin position="242"/>
        <end position="261"/>
    </location>
</feature>
<comment type="function">
    <text evidence="7">Catalyzes the transfer of the diacylglyceryl group from phosphatidylglycerol to the sulfhydryl group of the N-terminal cysteine of a prolipoprotein, the first step in the formation of mature lipoproteins.</text>
</comment>
<feature type="compositionally biased region" description="Basic and acidic residues" evidence="8">
    <location>
        <begin position="280"/>
        <end position="302"/>
    </location>
</feature>
<dbReference type="Pfam" id="PF01790">
    <property type="entry name" value="LGT"/>
    <property type="match status" value="1"/>
</dbReference>
<dbReference type="STRING" id="1123282.SAMN02745823_00049"/>
<comment type="pathway">
    <text evidence="7">Protein modification; lipoprotein biosynthesis (diacylglyceryl transfer).</text>
</comment>
<dbReference type="NCBIfam" id="TIGR00544">
    <property type="entry name" value="lgt"/>
    <property type="match status" value="1"/>
</dbReference>
<keyword evidence="5 7" id="KW-1133">Transmembrane helix</keyword>
<evidence type="ECO:0000313" key="9">
    <source>
        <dbReference type="EMBL" id="SHH48857.1"/>
    </source>
</evidence>
<dbReference type="PROSITE" id="PS01311">
    <property type="entry name" value="LGT"/>
    <property type="match status" value="1"/>
</dbReference>
<protein>
    <recommendedName>
        <fullName evidence="7">Phosphatidylglycerol--prolipoprotein diacylglyceryl transferase</fullName>
        <ecNumber evidence="7">2.5.1.145</ecNumber>
    </recommendedName>
</protein>
<evidence type="ECO:0000256" key="4">
    <source>
        <dbReference type="ARBA" id="ARBA00022692"/>
    </source>
</evidence>
<comment type="subcellular location">
    <subcellularLocation>
        <location evidence="7">Cell membrane</location>
        <topology evidence="7">Multi-pass membrane protein</topology>
    </subcellularLocation>
</comment>
<organism evidence="9 10">
    <name type="scientific">Sporobacter termitidis DSM 10068</name>
    <dbReference type="NCBI Taxonomy" id="1123282"/>
    <lineage>
        <taxon>Bacteria</taxon>
        <taxon>Bacillati</taxon>
        <taxon>Bacillota</taxon>
        <taxon>Clostridia</taxon>
        <taxon>Eubacteriales</taxon>
        <taxon>Oscillospiraceae</taxon>
        <taxon>Sporobacter</taxon>
    </lineage>
</organism>
<evidence type="ECO:0000256" key="1">
    <source>
        <dbReference type="ARBA" id="ARBA00007150"/>
    </source>
</evidence>
<accession>A0A1M5TDK0</accession>
<keyword evidence="3 7" id="KW-0808">Transferase</keyword>
<dbReference type="PANTHER" id="PTHR30589:SF0">
    <property type="entry name" value="PHOSPHATIDYLGLYCEROL--PROLIPOPROTEIN DIACYLGLYCERYL TRANSFERASE"/>
    <property type="match status" value="1"/>
</dbReference>
<gene>
    <name evidence="7" type="primary">lgt</name>
    <name evidence="9" type="ORF">SAMN02745823_00049</name>
</gene>
<evidence type="ECO:0000256" key="6">
    <source>
        <dbReference type="ARBA" id="ARBA00023136"/>
    </source>
</evidence>
<dbReference type="AlphaFoldDB" id="A0A1M5TDK0"/>
<evidence type="ECO:0000256" key="2">
    <source>
        <dbReference type="ARBA" id="ARBA00022475"/>
    </source>
</evidence>
<evidence type="ECO:0000256" key="3">
    <source>
        <dbReference type="ARBA" id="ARBA00022679"/>
    </source>
</evidence>
<sequence>MQDVKISFPMFGSQFVLDPPRYFMVFGRPVYWYAVIIVAGFLLATLYIMKRRREFGLSQDNVLDLFIYAVVSGVVGARLYYVIFNPADYIGPGKWLNIFKVWEGGLAIYGGIIAAVICIFFYARSKKLPVLVFFDVGGLGLLIGQAVGRWGNFMNREAFGGRTDLPWKMGLTTAQGTVYVHPTFLYESLWNILGFILIHIFSKKYRKYDGQVFLAYLAWYGFGRFFIEGLRTDSLYLFHTDIRVSQLVAALTFCAAVFILLRNQLRRKFTPEDLYVNRAGPDKAHSAKKNQEETDGAGAEKHNADMDAAFGAADE</sequence>
<keyword evidence="10" id="KW-1185">Reference proteome</keyword>
<feature type="transmembrane region" description="Helical" evidence="7">
    <location>
        <begin position="184"/>
        <end position="201"/>
    </location>
</feature>
<keyword evidence="9" id="KW-0449">Lipoprotein</keyword>
<dbReference type="EC" id="2.5.1.145" evidence="7"/>
<feature type="binding site" evidence="7">
    <location>
        <position position="149"/>
    </location>
    <ligand>
        <name>a 1,2-diacyl-sn-glycero-3-phospho-(1'-sn-glycerol)</name>
        <dbReference type="ChEBI" id="CHEBI:64716"/>
    </ligand>
</feature>
<feature type="transmembrane region" description="Helical" evidence="7">
    <location>
        <begin position="104"/>
        <end position="123"/>
    </location>
</feature>